<evidence type="ECO:0000313" key="9">
    <source>
        <dbReference type="EMBL" id="QKX60294.1"/>
    </source>
</evidence>
<dbReference type="CDD" id="cd12148">
    <property type="entry name" value="fungal_TF_MHR"/>
    <property type="match status" value="1"/>
</dbReference>
<keyword evidence="5" id="KW-0804">Transcription</keyword>
<evidence type="ECO:0000256" key="7">
    <source>
        <dbReference type="SAM" id="MobiDB-lite"/>
    </source>
</evidence>
<evidence type="ECO:0000256" key="6">
    <source>
        <dbReference type="ARBA" id="ARBA00023242"/>
    </source>
</evidence>
<reference evidence="10" key="1">
    <citation type="submission" date="2020-06" db="EMBL/GenBank/DDBJ databases">
        <title>A chromosome-scale genome assembly of Talaromyces rugulosus W13939.</title>
        <authorList>
            <person name="Wang B."/>
            <person name="Guo L."/>
            <person name="Ye K."/>
            <person name="Wang L."/>
        </authorList>
    </citation>
    <scope>NUCLEOTIDE SEQUENCE [LARGE SCALE GENOMIC DNA]</scope>
    <source>
        <strain evidence="10">W13939</strain>
    </source>
</reference>
<dbReference type="GeneID" id="55994930"/>
<dbReference type="PANTHER" id="PTHR31845:SF21">
    <property type="entry name" value="REGULATORY PROTEIN LEU3"/>
    <property type="match status" value="1"/>
</dbReference>
<dbReference type="OrthoDB" id="3163292at2759"/>
<evidence type="ECO:0000259" key="8">
    <source>
        <dbReference type="PROSITE" id="PS50048"/>
    </source>
</evidence>
<dbReference type="GO" id="GO:0006351">
    <property type="term" value="P:DNA-templated transcription"/>
    <property type="evidence" value="ECO:0007669"/>
    <property type="project" value="InterPro"/>
</dbReference>
<evidence type="ECO:0000256" key="4">
    <source>
        <dbReference type="ARBA" id="ARBA00023125"/>
    </source>
</evidence>
<dbReference type="Proteomes" id="UP000509510">
    <property type="component" value="Chromosome IV"/>
</dbReference>
<name>A0A7H8R1Q6_TALRU</name>
<dbReference type="GO" id="GO:0005634">
    <property type="term" value="C:nucleus"/>
    <property type="evidence" value="ECO:0007669"/>
    <property type="project" value="UniProtKB-SubCell"/>
</dbReference>
<dbReference type="InterPro" id="IPR001138">
    <property type="entry name" value="Zn2Cys6_DnaBD"/>
</dbReference>
<dbReference type="PANTHER" id="PTHR31845">
    <property type="entry name" value="FINGER DOMAIN PROTEIN, PUTATIVE-RELATED"/>
    <property type="match status" value="1"/>
</dbReference>
<keyword evidence="4" id="KW-0238">DNA-binding</keyword>
<dbReference type="PROSITE" id="PS00463">
    <property type="entry name" value="ZN2_CY6_FUNGAL_1"/>
    <property type="match status" value="1"/>
</dbReference>
<dbReference type="InterPro" id="IPR007219">
    <property type="entry name" value="XnlR_reg_dom"/>
</dbReference>
<proteinExistence type="predicted"/>
<accession>A0A7H8R1Q6</accession>
<keyword evidence="2" id="KW-0479">Metal-binding</keyword>
<dbReference type="EMBL" id="CP055901">
    <property type="protein sequence ID" value="QKX60294.1"/>
    <property type="molecule type" value="Genomic_DNA"/>
</dbReference>
<dbReference type="GO" id="GO:0000981">
    <property type="term" value="F:DNA-binding transcription factor activity, RNA polymerase II-specific"/>
    <property type="evidence" value="ECO:0007669"/>
    <property type="project" value="InterPro"/>
</dbReference>
<feature type="domain" description="Zn(2)-C6 fungal-type" evidence="8">
    <location>
        <begin position="10"/>
        <end position="43"/>
    </location>
</feature>
<dbReference type="SUPFAM" id="SSF57701">
    <property type="entry name" value="Zn2/Cys6 DNA-binding domain"/>
    <property type="match status" value="1"/>
</dbReference>
<dbReference type="InterPro" id="IPR036864">
    <property type="entry name" value="Zn2-C6_fun-type_DNA-bd_sf"/>
</dbReference>
<dbReference type="RefSeq" id="XP_035346471.1">
    <property type="nucleotide sequence ID" value="XM_035490578.1"/>
</dbReference>
<dbReference type="InterPro" id="IPR051089">
    <property type="entry name" value="prtT"/>
</dbReference>
<evidence type="ECO:0000256" key="5">
    <source>
        <dbReference type="ARBA" id="ARBA00023163"/>
    </source>
</evidence>
<dbReference type="Pfam" id="PF04082">
    <property type="entry name" value="Fungal_trans"/>
    <property type="match status" value="1"/>
</dbReference>
<evidence type="ECO:0000313" key="10">
    <source>
        <dbReference type="Proteomes" id="UP000509510"/>
    </source>
</evidence>
<dbReference type="Pfam" id="PF00172">
    <property type="entry name" value="Zn_clus"/>
    <property type="match status" value="1"/>
</dbReference>
<comment type="subcellular location">
    <subcellularLocation>
        <location evidence="1">Nucleus</location>
    </subcellularLocation>
</comment>
<organism evidence="9 10">
    <name type="scientific">Talaromyces rugulosus</name>
    <name type="common">Penicillium rugulosum</name>
    <dbReference type="NCBI Taxonomy" id="121627"/>
    <lineage>
        <taxon>Eukaryota</taxon>
        <taxon>Fungi</taxon>
        <taxon>Dikarya</taxon>
        <taxon>Ascomycota</taxon>
        <taxon>Pezizomycotina</taxon>
        <taxon>Eurotiomycetes</taxon>
        <taxon>Eurotiomycetidae</taxon>
        <taxon>Eurotiales</taxon>
        <taxon>Trichocomaceae</taxon>
        <taxon>Talaromyces</taxon>
        <taxon>Talaromyces sect. Islandici</taxon>
    </lineage>
</organism>
<dbReference type="GO" id="GO:0008270">
    <property type="term" value="F:zinc ion binding"/>
    <property type="evidence" value="ECO:0007669"/>
    <property type="project" value="InterPro"/>
</dbReference>
<protein>
    <recommendedName>
        <fullName evidence="8">Zn(2)-C6 fungal-type domain-containing protein</fullName>
    </recommendedName>
</protein>
<evidence type="ECO:0000256" key="2">
    <source>
        <dbReference type="ARBA" id="ARBA00022723"/>
    </source>
</evidence>
<gene>
    <name evidence="9" type="ORF">TRUGW13939_07437</name>
</gene>
<keyword evidence="10" id="KW-1185">Reference proteome</keyword>
<dbReference type="GO" id="GO:0000976">
    <property type="term" value="F:transcription cis-regulatory region binding"/>
    <property type="evidence" value="ECO:0007669"/>
    <property type="project" value="TreeGrafter"/>
</dbReference>
<evidence type="ECO:0000256" key="3">
    <source>
        <dbReference type="ARBA" id="ARBA00023015"/>
    </source>
</evidence>
<dbReference type="AlphaFoldDB" id="A0A7H8R1Q6"/>
<evidence type="ECO:0000256" key="1">
    <source>
        <dbReference type="ARBA" id="ARBA00004123"/>
    </source>
</evidence>
<sequence>MRGRKKDFVACVHCRQMKLACDGPRNFPAACSRCTKAGRLCSVDPGFRRVKKREKFKEVERELREIKQSLRTGDEHDQDVEGASHTDTSTLTALPSSILPQPEALETAPTGRTIGGIHLLPNLQQDLITEFYEDYHPFCPILPHPRAFLGYAELCPLLLYIVLVTALRGKPEHNELFLALVDTVRTMSYELMRPEFVSLQTMQAFLLLCYWPLPYSKRIDDPTHSFIALATHIGYSLGMHRAPRYAKDFDNKLSVDGNMEVCRRITWVVCFITNVSATSQLGLPTSIRLDRGLLEILAAKPTWLPETLFYQLHVSRQAFNMNLTFEDFEHFLKDNPADSSPIIRAFDMEMRSLESRFSLSWSPGDYIFFLGCRMMLYTIALTMVSDTLEESNVVSTTIESPCYWVVQTYITAISTIRTAVSIQDTIFNSPVRMHKLLINAICYLVLLKCSRFQDLVDNSTLSNGIRQGWEVLRGLSITPNDFTTRACSICERLSRYSDDLKPEERTKGLLVLKSRMGANIAFSTALRAREWSRQTQGDTSSTEINDGEEPADAFSIEDLSLFADINWEDLFPVLGT</sequence>
<dbReference type="SMART" id="SM00066">
    <property type="entry name" value="GAL4"/>
    <property type="match status" value="1"/>
</dbReference>
<dbReference type="PROSITE" id="PS50048">
    <property type="entry name" value="ZN2_CY6_FUNGAL_2"/>
    <property type="match status" value="1"/>
</dbReference>
<feature type="region of interest" description="Disordered" evidence="7">
    <location>
        <begin position="67"/>
        <end position="93"/>
    </location>
</feature>
<dbReference type="KEGG" id="trg:TRUGW13939_07437"/>
<dbReference type="CDD" id="cd00067">
    <property type="entry name" value="GAL4"/>
    <property type="match status" value="1"/>
</dbReference>
<keyword evidence="6" id="KW-0539">Nucleus</keyword>
<keyword evidence="3" id="KW-0805">Transcription regulation</keyword>
<dbReference type="Gene3D" id="4.10.240.10">
    <property type="entry name" value="Zn(2)-C6 fungal-type DNA-binding domain"/>
    <property type="match status" value="1"/>
</dbReference>